<protein>
    <submittedName>
        <fullName evidence="1">Putative geminin</fullName>
    </submittedName>
</protein>
<dbReference type="SUPFAM" id="SSF111469">
    <property type="entry name" value="Geminin coiled-coil domain"/>
    <property type="match status" value="1"/>
</dbReference>
<sequence>MALRHVQTSPKGRNLVGIQHQSKENPKGSTVGVEQKNRVRSLVQCGFLSEDELKNRKAPVYKDTASQTEADWLLERLSFKDVAVQTESNVTNCSVNTVLTLSDLQEVLDEGGEATPSSTTPILLHWKQIAKENEERLKLVCKDNAQLLREIVNMREQMDELQKMADEGQVLRDLLEEAIANHEETAEN</sequence>
<dbReference type="Proteomes" id="UP000030665">
    <property type="component" value="Unassembled WGS sequence"/>
</dbReference>
<dbReference type="AlphaFoldDB" id="A0A077Z5U0"/>
<reference evidence="1" key="1">
    <citation type="submission" date="2014-01" db="EMBL/GenBank/DDBJ databases">
        <authorList>
            <person name="Aslett M."/>
        </authorList>
    </citation>
    <scope>NUCLEOTIDE SEQUENCE</scope>
</reference>
<evidence type="ECO:0000313" key="1">
    <source>
        <dbReference type="EMBL" id="CDW55018.1"/>
    </source>
</evidence>
<dbReference type="STRING" id="36087.A0A077Z5U0"/>
<organism evidence="1 2">
    <name type="scientific">Trichuris trichiura</name>
    <name type="common">Whipworm</name>
    <name type="synonym">Trichocephalus trichiurus</name>
    <dbReference type="NCBI Taxonomy" id="36087"/>
    <lineage>
        <taxon>Eukaryota</taxon>
        <taxon>Metazoa</taxon>
        <taxon>Ecdysozoa</taxon>
        <taxon>Nematoda</taxon>
        <taxon>Enoplea</taxon>
        <taxon>Dorylaimia</taxon>
        <taxon>Trichinellida</taxon>
        <taxon>Trichuridae</taxon>
        <taxon>Trichuris</taxon>
    </lineage>
</organism>
<gene>
    <name evidence="1" type="ORF">TTRE_0000328901</name>
</gene>
<dbReference type="EMBL" id="HG805931">
    <property type="protein sequence ID" value="CDW55018.1"/>
    <property type="molecule type" value="Genomic_DNA"/>
</dbReference>
<proteinExistence type="predicted"/>
<accession>A0A077Z5U0</accession>
<dbReference type="OrthoDB" id="10043826at2759"/>
<keyword evidence="2" id="KW-1185">Reference proteome</keyword>
<name>A0A077Z5U0_TRITR</name>
<reference evidence="1" key="2">
    <citation type="submission" date="2014-03" db="EMBL/GenBank/DDBJ databases">
        <title>The whipworm genome and dual-species transcriptomics of an intimate host-pathogen interaction.</title>
        <authorList>
            <person name="Foth B.J."/>
            <person name="Tsai I.J."/>
            <person name="Reid A.J."/>
            <person name="Bancroft A.J."/>
            <person name="Nichol S."/>
            <person name="Tracey A."/>
            <person name="Holroyd N."/>
            <person name="Cotton J.A."/>
            <person name="Stanley E.J."/>
            <person name="Zarowiecki M."/>
            <person name="Liu J.Z."/>
            <person name="Huckvale T."/>
            <person name="Cooper P.J."/>
            <person name="Grencis R.K."/>
            <person name="Berriman M."/>
        </authorList>
    </citation>
    <scope>NUCLEOTIDE SEQUENCE [LARGE SCALE GENOMIC DNA]</scope>
</reference>
<evidence type="ECO:0000313" key="2">
    <source>
        <dbReference type="Proteomes" id="UP000030665"/>
    </source>
</evidence>